<protein>
    <recommendedName>
        <fullName evidence="2">SPRY-associated domain-containing protein</fullName>
    </recommendedName>
</protein>
<organism evidence="3 4">
    <name type="scientific">Electrophorus voltai</name>
    <dbReference type="NCBI Taxonomy" id="2609070"/>
    <lineage>
        <taxon>Eukaryota</taxon>
        <taxon>Metazoa</taxon>
        <taxon>Chordata</taxon>
        <taxon>Craniata</taxon>
        <taxon>Vertebrata</taxon>
        <taxon>Euteleostomi</taxon>
        <taxon>Actinopterygii</taxon>
        <taxon>Neopterygii</taxon>
        <taxon>Teleostei</taxon>
        <taxon>Ostariophysi</taxon>
        <taxon>Gymnotiformes</taxon>
        <taxon>Gymnotoidei</taxon>
        <taxon>Gymnotidae</taxon>
        <taxon>Electrophorus</taxon>
    </lineage>
</organism>
<feature type="non-terminal residue" evidence="3">
    <location>
        <position position="1"/>
    </location>
</feature>
<accession>A0AAD8YNV9</accession>
<dbReference type="AlphaFoldDB" id="A0AAD8YNV9"/>
<gene>
    <name evidence="3" type="ORF">P4O66_012047</name>
</gene>
<evidence type="ECO:0000313" key="4">
    <source>
        <dbReference type="Proteomes" id="UP001239994"/>
    </source>
</evidence>
<dbReference type="Proteomes" id="UP001239994">
    <property type="component" value="Unassembled WGS sequence"/>
</dbReference>
<evidence type="ECO:0000259" key="2">
    <source>
        <dbReference type="SMART" id="SM00589"/>
    </source>
</evidence>
<proteinExistence type="predicted"/>
<dbReference type="Gene3D" id="2.60.120.920">
    <property type="match status" value="2"/>
</dbReference>
<dbReference type="InterPro" id="IPR050143">
    <property type="entry name" value="TRIM/RBCC"/>
</dbReference>
<dbReference type="InterPro" id="IPR003879">
    <property type="entry name" value="Butyrophylin_SPRY"/>
</dbReference>
<dbReference type="PANTHER" id="PTHR24103">
    <property type="entry name" value="E3 UBIQUITIN-PROTEIN LIGASE TRIM"/>
    <property type="match status" value="1"/>
</dbReference>
<keyword evidence="4" id="KW-1185">Reference proteome</keyword>
<evidence type="ECO:0000313" key="3">
    <source>
        <dbReference type="EMBL" id="KAK1784422.1"/>
    </source>
</evidence>
<dbReference type="InterPro" id="IPR058030">
    <property type="entry name" value="TRIM8/14/16/25/29/45/65_CC"/>
</dbReference>
<dbReference type="InterPro" id="IPR043136">
    <property type="entry name" value="B30.2/SPRY_sf"/>
</dbReference>
<dbReference type="SUPFAM" id="SSF49899">
    <property type="entry name" value="Concanavalin A-like lectins/glucanases"/>
    <property type="match status" value="1"/>
</dbReference>
<feature type="coiled-coil region" evidence="1">
    <location>
        <begin position="63"/>
        <end position="101"/>
    </location>
</feature>
<dbReference type="Pfam" id="PF13765">
    <property type="entry name" value="PRY"/>
    <property type="match status" value="1"/>
</dbReference>
<name>A0AAD8YNV9_9TELE</name>
<dbReference type="InterPro" id="IPR013320">
    <property type="entry name" value="ConA-like_dom_sf"/>
</dbReference>
<evidence type="ECO:0000256" key="1">
    <source>
        <dbReference type="SAM" id="Coils"/>
    </source>
</evidence>
<dbReference type="PRINTS" id="PR01407">
    <property type="entry name" value="BUTYPHLNCDUF"/>
</dbReference>
<dbReference type="InterPro" id="IPR006574">
    <property type="entry name" value="PRY"/>
</dbReference>
<feature type="domain" description="SPRY-associated" evidence="2">
    <location>
        <begin position="151"/>
        <end position="203"/>
    </location>
</feature>
<comment type="caution">
    <text evidence="3">The sequence shown here is derived from an EMBL/GenBank/DDBJ whole genome shotgun (WGS) entry which is preliminary data.</text>
</comment>
<dbReference type="SMART" id="SM00589">
    <property type="entry name" value="PRY"/>
    <property type="match status" value="1"/>
</dbReference>
<keyword evidence="1" id="KW-0175">Coiled coil</keyword>
<reference evidence="3" key="1">
    <citation type="submission" date="2023-03" db="EMBL/GenBank/DDBJ databases">
        <title>Electrophorus voltai genome.</title>
        <authorList>
            <person name="Bian C."/>
        </authorList>
    </citation>
    <scope>NUCLEOTIDE SEQUENCE</scope>
    <source>
        <strain evidence="3">CB-2022</strain>
        <tissue evidence="3">Muscle</tissue>
    </source>
</reference>
<sequence>TQLRKIQLEVQKMILKRLKIKKIGHSVELQKKITEKEIADSIEIFTALICSIERNQSELIHVMEEKQKAAGRLKRQAEGLIKELEQEITDLKKRDIELEQLSHTEDHIHLLQMYPTLSSPPHTKNWTDISTDTDDDEDMMFPSYSYTLFLSVNVSLDPDTAHIRLILSDDGKQVSFGDTNQILPEKQKRFDRYVIVLGKEGCHEGDFTMRCRMSECKACAGPSIPLTLREKPQMVEVFVGYEEGLIFVYDVEAMSHIYSFAGHSFSMKL</sequence>
<dbReference type="Pfam" id="PF25600">
    <property type="entry name" value="TRIM_CC"/>
    <property type="match status" value="1"/>
</dbReference>
<dbReference type="EMBL" id="JAROKS010000181">
    <property type="protein sequence ID" value="KAK1784422.1"/>
    <property type="molecule type" value="Genomic_DNA"/>
</dbReference>